<sequence>MRHKINTGVIARFISVLHMLLKMLLTCNKYQK</sequence>
<accession>A0A0E9W848</accession>
<evidence type="ECO:0000313" key="1">
    <source>
        <dbReference type="EMBL" id="JAH86476.1"/>
    </source>
</evidence>
<name>A0A0E9W848_ANGAN</name>
<reference evidence="1" key="2">
    <citation type="journal article" date="2015" name="Fish Shellfish Immunol.">
        <title>Early steps in the European eel (Anguilla anguilla)-Vibrio vulnificus interaction in the gills: Role of the RtxA13 toxin.</title>
        <authorList>
            <person name="Callol A."/>
            <person name="Pajuelo D."/>
            <person name="Ebbesson L."/>
            <person name="Teles M."/>
            <person name="MacKenzie S."/>
            <person name="Amaro C."/>
        </authorList>
    </citation>
    <scope>NUCLEOTIDE SEQUENCE</scope>
</reference>
<dbReference type="AlphaFoldDB" id="A0A0E9W848"/>
<protein>
    <submittedName>
        <fullName evidence="1">Uncharacterized protein</fullName>
    </submittedName>
</protein>
<proteinExistence type="predicted"/>
<organism evidence="1">
    <name type="scientific">Anguilla anguilla</name>
    <name type="common">European freshwater eel</name>
    <name type="synonym">Muraena anguilla</name>
    <dbReference type="NCBI Taxonomy" id="7936"/>
    <lineage>
        <taxon>Eukaryota</taxon>
        <taxon>Metazoa</taxon>
        <taxon>Chordata</taxon>
        <taxon>Craniata</taxon>
        <taxon>Vertebrata</taxon>
        <taxon>Euteleostomi</taxon>
        <taxon>Actinopterygii</taxon>
        <taxon>Neopterygii</taxon>
        <taxon>Teleostei</taxon>
        <taxon>Anguilliformes</taxon>
        <taxon>Anguillidae</taxon>
        <taxon>Anguilla</taxon>
    </lineage>
</organism>
<reference evidence="1" key="1">
    <citation type="submission" date="2014-11" db="EMBL/GenBank/DDBJ databases">
        <authorList>
            <person name="Amaro Gonzalez C."/>
        </authorList>
    </citation>
    <scope>NUCLEOTIDE SEQUENCE</scope>
</reference>
<dbReference type="EMBL" id="GBXM01022101">
    <property type="protein sequence ID" value="JAH86476.1"/>
    <property type="molecule type" value="Transcribed_RNA"/>
</dbReference>